<accession>A0A9Q1QHT8</accession>
<proteinExistence type="predicted"/>
<feature type="domain" description="NTF2" evidence="5">
    <location>
        <begin position="17"/>
        <end position="133"/>
    </location>
</feature>
<dbReference type="PROSITE" id="PS50102">
    <property type="entry name" value="RRM"/>
    <property type="match status" value="1"/>
</dbReference>
<comment type="caution">
    <text evidence="6">The sequence shown here is derived from an EMBL/GenBank/DDBJ whole genome shotgun (WGS) entry which is preliminary data.</text>
</comment>
<dbReference type="GO" id="GO:0003729">
    <property type="term" value="F:mRNA binding"/>
    <property type="evidence" value="ECO:0007669"/>
    <property type="project" value="TreeGrafter"/>
</dbReference>
<feature type="compositionally biased region" description="Gly residues" evidence="3">
    <location>
        <begin position="440"/>
        <end position="466"/>
    </location>
</feature>
<organism evidence="6 7">
    <name type="scientific">Carnegiea gigantea</name>
    <dbReference type="NCBI Taxonomy" id="171969"/>
    <lineage>
        <taxon>Eukaryota</taxon>
        <taxon>Viridiplantae</taxon>
        <taxon>Streptophyta</taxon>
        <taxon>Embryophyta</taxon>
        <taxon>Tracheophyta</taxon>
        <taxon>Spermatophyta</taxon>
        <taxon>Magnoliopsida</taxon>
        <taxon>eudicotyledons</taxon>
        <taxon>Gunneridae</taxon>
        <taxon>Pentapetalae</taxon>
        <taxon>Caryophyllales</taxon>
        <taxon>Cactineae</taxon>
        <taxon>Cactaceae</taxon>
        <taxon>Cactoideae</taxon>
        <taxon>Echinocereeae</taxon>
        <taxon>Carnegiea</taxon>
    </lineage>
</organism>
<dbReference type="InterPro" id="IPR039539">
    <property type="entry name" value="Ras_GTPase_bind_prot"/>
</dbReference>
<dbReference type="Pfam" id="PF02136">
    <property type="entry name" value="NTF2"/>
    <property type="match status" value="1"/>
</dbReference>
<evidence type="ECO:0000256" key="2">
    <source>
        <dbReference type="PROSITE-ProRule" id="PRU00176"/>
    </source>
</evidence>
<dbReference type="PROSITE" id="PS50177">
    <property type="entry name" value="NTF2_DOMAIN"/>
    <property type="match status" value="1"/>
</dbReference>
<dbReference type="SUPFAM" id="SSF54928">
    <property type="entry name" value="RNA-binding domain, RBD"/>
    <property type="match status" value="1"/>
</dbReference>
<evidence type="ECO:0000259" key="5">
    <source>
        <dbReference type="PROSITE" id="PS50177"/>
    </source>
</evidence>
<evidence type="ECO:0000259" key="4">
    <source>
        <dbReference type="PROSITE" id="PS50102"/>
    </source>
</evidence>
<evidence type="ECO:0000313" key="7">
    <source>
        <dbReference type="Proteomes" id="UP001153076"/>
    </source>
</evidence>
<sequence length="466" mass="49800">MATQVDGSSAELSAEMVGHAFVGQFYHILHNSPELVQRFFQDTSTMSRPGPDGMLMTVTAMKGINDLILSLDCKDYKAEILTADAQASHMNGVIVLVTGCLTGKDNVRRKFTESFFLAPQDKGYYVLNDAFRFVEEDSLPVANTVEEEHLDRSDPATSSTAVVEELDGSDDSVQNHTASEDSIIVNHKDVAVSNDEEKLAVNETAIPQAPVEPNHNAQAVAEASLNGHANGPKKSYASLLKNMKDGTSTLVRVAAPVAKAAAPNAAQQPVASPTAQQPQADAVPATATNASVPNGSSPNGAASAADEVDDKGHSIYIGDLPWDATTELVEQEFKKFGRIKRNGIQVRSNKGYCFGFVEYEDASGKQKAIEMGTLRIGGKEAFIQEKKTTTRVVNGVSTYPSGRGGFRNDGFRGRGGYSNGRGYPRNDYTKRNGEVPFRGNRGGEGYQGAYQNGGGRGGQRQGGAPK</sequence>
<dbReference type="Proteomes" id="UP001153076">
    <property type="component" value="Unassembled WGS sequence"/>
</dbReference>
<dbReference type="Gene3D" id="3.10.450.50">
    <property type="match status" value="1"/>
</dbReference>
<feature type="region of interest" description="Disordered" evidence="3">
    <location>
        <begin position="404"/>
        <end position="466"/>
    </location>
</feature>
<feature type="region of interest" description="Disordered" evidence="3">
    <location>
        <begin position="265"/>
        <end position="307"/>
    </location>
</feature>
<dbReference type="SMART" id="SM00360">
    <property type="entry name" value="RRM"/>
    <property type="match status" value="1"/>
</dbReference>
<feature type="domain" description="RRM" evidence="4">
    <location>
        <begin position="313"/>
        <end position="388"/>
    </location>
</feature>
<dbReference type="OrthoDB" id="339151at2759"/>
<dbReference type="AlphaFoldDB" id="A0A9Q1QHT8"/>
<dbReference type="GO" id="GO:0005829">
    <property type="term" value="C:cytosol"/>
    <property type="evidence" value="ECO:0007669"/>
    <property type="project" value="TreeGrafter"/>
</dbReference>
<keyword evidence="1 2" id="KW-0694">RNA-binding</keyword>
<dbReference type="InterPro" id="IPR032710">
    <property type="entry name" value="NTF2-like_dom_sf"/>
</dbReference>
<dbReference type="CDD" id="cd00590">
    <property type="entry name" value="RRM_SF"/>
    <property type="match status" value="1"/>
</dbReference>
<dbReference type="PANTHER" id="PTHR10693:SF75">
    <property type="entry name" value="NUCLEAR TRANSPORT FACTOR 2"/>
    <property type="match status" value="1"/>
</dbReference>
<evidence type="ECO:0000256" key="3">
    <source>
        <dbReference type="SAM" id="MobiDB-lite"/>
    </source>
</evidence>
<dbReference type="InterPro" id="IPR012677">
    <property type="entry name" value="Nucleotide-bd_a/b_plait_sf"/>
</dbReference>
<dbReference type="Gene3D" id="3.30.70.330">
    <property type="match status" value="1"/>
</dbReference>
<protein>
    <submittedName>
        <fullName evidence="6">Uncharacterized protein</fullName>
    </submittedName>
</protein>
<name>A0A9Q1QHT8_9CARY</name>
<dbReference type="GO" id="GO:1990904">
    <property type="term" value="C:ribonucleoprotein complex"/>
    <property type="evidence" value="ECO:0007669"/>
    <property type="project" value="TreeGrafter"/>
</dbReference>
<gene>
    <name evidence="6" type="ORF">Cgig2_022736</name>
</gene>
<dbReference type="FunFam" id="3.10.450.50:FF:000003">
    <property type="entry name" value="Nuclear transport factor 2 family protein"/>
    <property type="match status" value="1"/>
</dbReference>
<dbReference type="InterPro" id="IPR018222">
    <property type="entry name" value="Nuclear_transport_factor_2_euk"/>
</dbReference>
<dbReference type="CDD" id="cd00780">
    <property type="entry name" value="NTF2"/>
    <property type="match status" value="1"/>
</dbReference>
<evidence type="ECO:0000313" key="6">
    <source>
        <dbReference type="EMBL" id="KAJ8440880.1"/>
    </source>
</evidence>
<feature type="compositionally biased region" description="Low complexity" evidence="3">
    <location>
        <begin position="293"/>
        <end position="305"/>
    </location>
</feature>
<dbReference type="InterPro" id="IPR035979">
    <property type="entry name" value="RBD_domain_sf"/>
</dbReference>
<reference evidence="6" key="1">
    <citation type="submission" date="2022-04" db="EMBL/GenBank/DDBJ databases">
        <title>Carnegiea gigantea Genome sequencing and assembly v2.</title>
        <authorList>
            <person name="Copetti D."/>
            <person name="Sanderson M.J."/>
            <person name="Burquez A."/>
            <person name="Wojciechowski M.F."/>
        </authorList>
    </citation>
    <scope>NUCLEOTIDE SEQUENCE</scope>
    <source>
        <strain evidence="6">SGP5-SGP5p</strain>
        <tissue evidence="6">Aerial part</tissue>
    </source>
</reference>
<dbReference type="PANTHER" id="PTHR10693">
    <property type="entry name" value="RAS GTPASE-ACTIVATING PROTEIN-BINDING PROTEIN"/>
    <property type="match status" value="1"/>
</dbReference>
<dbReference type="InterPro" id="IPR000504">
    <property type="entry name" value="RRM_dom"/>
</dbReference>
<dbReference type="InterPro" id="IPR002075">
    <property type="entry name" value="NTF2_dom"/>
</dbReference>
<dbReference type="EMBL" id="JAKOGI010000182">
    <property type="protein sequence ID" value="KAJ8440880.1"/>
    <property type="molecule type" value="Genomic_DNA"/>
</dbReference>
<dbReference type="SUPFAM" id="SSF54427">
    <property type="entry name" value="NTF2-like"/>
    <property type="match status" value="1"/>
</dbReference>
<dbReference type="Pfam" id="PF00076">
    <property type="entry name" value="RRM_1"/>
    <property type="match status" value="1"/>
</dbReference>
<keyword evidence="7" id="KW-1185">Reference proteome</keyword>
<feature type="region of interest" description="Disordered" evidence="3">
    <location>
        <begin position="145"/>
        <end position="179"/>
    </location>
</feature>
<evidence type="ECO:0000256" key="1">
    <source>
        <dbReference type="ARBA" id="ARBA00022884"/>
    </source>
</evidence>
<feature type="compositionally biased region" description="Gly residues" evidence="3">
    <location>
        <begin position="404"/>
        <end position="419"/>
    </location>
</feature>